<dbReference type="SUPFAM" id="SSF46894">
    <property type="entry name" value="C-terminal effector domain of the bipartite response regulators"/>
    <property type="match status" value="1"/>
</dbReference>
<dbReference type="GO" id="GO:0000160">
    <property type="term" value="P:phosphorelay signal transduction system"/>
    <property type="evidence" value="ECO:0007669"/>
    <property type="project" value="InterPro"/>
</dbReference>
<name>A0A645AUW1_9ZZZZ</name>
<dbReference type="Gene3D" id="3.40.50.2300">
    <property type="match status" value="1"/>
</dbReference>
<reference evidence="5" key="1">
    <citation type="submission" date="2019-08" db="EMBL/GenBank/DDBJ databases">
        <authorList>
            <person name="Kucharzyk K."/>
            <person name="Murdoch R.W."/>
            <person name="Higgins S."/>
            <person name="Loffler F."/>
        </authorList>
    </citation>
    <scope>NUCLEOTIDE SEQUENCE</scope>
</reference>
<dbReference type="PANTHER" id="PTHR43214">
    <property type="entry name" value="TWO-COMPONENT RESPONSE REGULATOR"/>
    <property type="match status" value="1"/>
</dbReference>
<dbReference type="InterPro" id="IPR039420">
    <property type="entry name" value="WalR-like"/>
</dbReference>
<evidence type="ECO:0000313" key="5">
    <source>
        <dbReference type="EMBL" id="MPM56558.1"/>
    </source>
</evidence>
<feature type="domain" description="Response regulatory" evidence="4">
    <location>
        <begin position="4"/>
        <end position="119"/>
    </location>
</feature>
<accession>A0A645AUW1</accession>
<evidence type="ECO:0000259" key="3">
    <source>
        <dbReference type="PROSITE" id="PS50043"/>
    </source>
</evidence>
<dbReference type="InterPro" id="IPR058245">
    <property type="entry name" value="NreC/VraR/RcsB-like_REC"/>
</dbReference>
<dbReference type="SMART" id="SM00421">
    <property type="entry name" value="HTH_LUXR"/>
    <property type="match status" value="1"/>
</dbReference>
<protein>
    <submittedName>
        <fullName evidence="5">Response regulator protein VraR</fullName>
    </submittedName>
</protein>
<dbReference type="CDD" id="cd17535">
    <property type="entry name" value="REC_NarL-like"/>
    <property type="match status" value="1"/>
</dbReference>
<dbReference type="GO" id="GO:0003677">
    <property type="term" value="F:DNA binding"/>
    <property type="evidence" value="ECO:0007669"/>
    <property type="project" value="UniProtKB-KW"/>
</dbReference>
<dbReference type="GO" id="GO:0006355">
    <property type="term" value="P:regulation of DNA-templated transcription"/>
    <property type="evidence" value="ECO:0007669"/>
    <property type="project" value="InterPro"/>
</dbReference>
<dbReference type="InterPro" id="IPR001789">
    <property type="entry name" value="Sig_transdc_resp-reg_receiver"/>
</dbReference>
<dbReference type="CDD" id="cd06170">
    <property type="entry name" value="LuxR_C_like"/>
    <property type="match status" value="1"/>
</dbReference>
<organism evidence="5">
    <name type="scientific">bioreactor metagenome</name>
    <dbReference type="NCBI Taxonomy" id="1076179"/>
    <lineage>
        <taxon>unclassified sequences</taxon>
        <taxon>metagenomes</taxon>
        <taxon>ecological metagenomes</taxon>
    </lineage>
</organism>
<dbReference type="InterPro" id="IPR011006">
    <property type="entry name" value="CheY-like_superfamily"/>
</dbReference>
<dbReference type="SMART" id="SM00448">
    <property type="entry name" value="REC"/>
    <property type="match status" value="1"/>
</dbReference>
<dbReference type="AlphaFoldDB" id="A0A645AUW1"/>
<evidence type="ECO:0000256" key="2">
    <source>
        <dbReference type="ARBA" id="ARBA00023125"/>
    </source>
</evidence>
<keyword evidence="2" id="KW-0238">DNA-binding</keyword>
<proteinExistence type="predicted"/>
<dbReference type="PANTHER" id="PTHR43214:SF43">
    <property type="entry name" value="TWO-COMPONENT RESPONSE REGULATOR"/>
    <property type="match status" value="1"/>
</dbReference>
<keyword evidence="1" id="KW-0597">Phosphoprotein</keyword>
<dbReference type="Pfam" id="PF00072">
    <property type="entry name" value="Response_reg"/>
    <property type="match status" value="1"/>
</dbReference>
<dbReference type="PRINTS" id="PR00038">
    <property type="entry name" value="HTHLUXR"/>
</dbReference>
<dbReference type="EMBL" id="VSSQ01015815">
    <property type="protein sequence ID" value="MPM56558.1"/>
    <property type="molecule type" value="Genomic_DNA"/>
</dbReference>
<dbReference type="Pfam" id="PF00196">
    <property type="entry name" value="GerE"/>
    <property type="match status" value="1"/>
</dbReference>
<sequence>MSMKVMLVDDHPLFVEGLQYLLKTQGINVVGIATDSKSALEKACKLKPDIILMDVKMPDCSGLDLLKQIKTEMPDIKIVMLTTSDEDDDLFEAVKSGASGYLLKNASAKELVSMLSALEKGEVPLSPGLVGRIFKEFRRDSASYNASLRKPFQYNNQVPLNERQLKVLELVANGMTYKEVGTVLGITERTVKYHMARIIELLHLEKRSQVIAYASKLGLVDNRKPEND</sequence>
<dbReference type="PROSITE" id="PS50110">
    <property type="entry name" value="RESPONSE_REGULATORY"/>
    <property type="match status" value="1"/>
</dbReference>
<evidence type="ECO:0000256" key="1">
    <source>
        <dbReference type="ARBA" id="ARBA00022553"/>
    </source>
</evidence>
<gene>
    <name evidence="5" type="primary">vraR_7</name>
    <name evidence="5" type="ORF">SDC9_103364</name>
</gene>
<dbReference type="InterPro" id="IPR016032">
    <property type="entry name" value="Sig_transdc_resp-reg_C-effctor"/>
</dbReference>
<feature type="domain" description="HTH luxR-type" evidence="3">
    <location>
        <begin position="153"/>
        <end position="218"/>
    </location>
</feature>
<evidence type="ECO:0000259" key="4">
    <source>
        <dbReference type="PROSITE" id="PS50110"/>
    </source>
</evidence>
<comment type="caution">
    <text evidence="5">The sequence shown here is derived from an EMBL/GenBank/DDBJ whole genome shotgun (WGS) entry which is preliminary data.</text>
</comment>
<dbReference type="InterPro" id="IPR000792">
    <property type="entry name" value="Tscrpt_reg_LuxR_C"/>
</dbReference>
<dbReference type="SUPFAM" id="SSF52172">
    <property type="entry name" value="CheY-like"/>
    <property type="match status" value="1"/>
</dbReference>
<dbReference type="PROSITE" id="PS50043">
    <property type="entry name" value="HTH_LUXR_2"/>
    <property type="match status" value="1"/>
</dbReference>